<feature type="chain" id="PRO_5035886024" description="SXP/RAL-2 family protein Ani s 5-like cation-binding domain-containing protein" evidence="1">
    <location>
        <begin position="20"/>
        <end position="187"/>
    </location>
</feature>
<dbReference type="Proteomes" id="UP000835052">
    <property type="component" value="Unassembled WGS sequence"/>
</dbReference>
<comment type="caution">
    <text evidence="2">The sequence shown here is derived from an EMBL/GenBank/DDBJ whole genome shotgun (WGS) entry which is preliminary data.</text>
</comment>
<feature type="signal peptide" evidence="1">
    <location>
        <begin position="1"/>
        <end position="19"/>
    </location>
</feature>
<evidence type="ECO:0008006" key="4">
    <source>
        <dbReference type="Google" id="ProtNLM"/>
    </source>
</evidence>
<dbReference type="InterPro" id="IPR027913">
    <property type="entry name" value="DUF4473"/>
</dbReference>
<evidence type="ECO:0000313" key="3">
    <source>
        <dbReference type="Proteomes" id="UP000835052"/>
    </source>
</evidence>
<dbReference type="Pfam" id="PF14747">
    <property type="entry name" value="DUF4473"/>
    <property type="match status" value="2"/>
</dbReference>
<keyword evidence="1" id="KW-0732">Signal</keyword>
<reference evidence="2" key="1">
    <citation type="submission" date="2020-10" db="EMBL/GenBank/DDBJ databases">
        <authorList>
            <person name="Kikuchi T."/>
        </authorList>
    </citation>
    <scope>NUCLEOTIDE SEQUENCE</scope>
    <source>
        <strain evidence="2">NKZ352</strain>
    </source>
</reference>
<accession>A0A8S1HY49</accession>
<name>A0A8S1HY49_9PELO</name>
<evidence type="ECO:0000256" key="1">
    <source>
        <dbReference type="SAM" id="SignalP"/>
    </source>
</evidence>
<organism evidence="2 3">
    <name type="scientific">Caenorhabditis auriculariae</name>
    <dbReference type="NCBI Taxonomy" id="2777116"/>
    <lineage>
        <taxon>Eukaryota</taxon>
        <taxon>Metazoa</taxon>
        <taxon>Ecdysozoa</taxon>
        <taxon>Nematoda</taxon>
        <taxon>Chromadorea</taxon>
        <taxon>Rhabditida</taxon>
        <taxon>Rhabditina</taxon>
        <taxon>Rhabditomorpha</taxon>
        <taxon>Rhabditoidea</taxon>
        <taxon>Rhabditidae</taxon>
        <taxon>Peloderinae</taxon>
        <taxon>Caenorhabditis</taxon>
    </lineage>
</organism>
<proteinExistence type="predicted"/>
<gene>
    <name evidence="2" type="ORF">CAUJ_LOCUS15727</name>
</gene>
<keyword evidence="3" id="KW-1185">Reference proteome</keyword>
<sequence length="187" mass="20127">MFKASTFVAFLVFVSFASALDDEQQAVVQAMKDAALSDAAIQGLSKIGAQHEDAMKDLQAHPENSIEAIKSLNDDINDFMSSATESDRTAWKAFEAKMASNTGEVFNKAMRDAGISEPTIAELTKIGQQHAGALNSAQGNAEATKAAFEALNADIQKYIVTTSAEDQAAWKQYEQKLKTAFGIKQAN</sequence>
<dbReference type="EMBL" id="CAJGYM010000206">
    <property type="protein sequence ID" value="CAD6199828.1"/>
    <property type="molecule type" value="Genomic_DNA"/>
</dbReference>
<dbReference type="AlphaFoldDB" id="A0A8S1HY49"/>
<protein>
    <recommendedName>
        <fullName evidence="4">SXP/RAL-2 family protein Ani s 5-like cation-binding domain-containing protein</fullName>
    </recommendedName>
</protein>
<evidence type="ECO:0000313" key="2">
    <source>
        <dbReference type="EMBL" id="CAD6199828.1"/>
    </source>
</evidence>
<dbReference type="PANTHER" id="PTHR33272">
    <property type="entry name" value="PROTEIN CBG22877-RELATED"/>
    <property type="match status" value="1"/>
</dbReference>